<accession>A0ACB5U4D2</accession>
<sequence>MPNSIEDFKGHPIYVLENQLHANEILRPKESCGTVRKKSGKTNTLIPVYKRANVQLVRSAKAWYMLGRVLKIGERPLKIKEKSKMQQAMNVDFEGDGDEDDDVRLYAEYQTELFDPPIVEDGGDIPTNAYGNIDIYQPWMIPGGCVHVPNKFAAKAAKLINVKFAPAAVGFDFGGKKSRMRGNATVRIEGIVVSDEFEEAVLEVCSYLEEQEQEEKTRRKELLALRAWKLVLAKLKIQKRLNEEHGEVDDDEKGDQSDDGGVGADDSGEEGGGFVGEDEHYAMMMEMVKLVGFSMMIMVDF</sequence>
<protein>
    <submittedName>
        <fullName evidence="1">Unnamed protein product</fullName>
    </submittedName>
</protein>
<reference evidence="1" key="1">
    <citation type="submission" date="2023-04" db="EMBL/GenBank/DDBJ databases">
        <title>Ambrosiozyma monospora NBRC 10751.</title>
        <authorList>
            <person name="Ichikawa N."/>
            <person name="Sato H."/>
            <person name="Tonouchi N."/>
        </authorList>
    </citation>
    <scope>NUCLEOTIDE SEQUENCE</scope>
    <source>
        <strain evidence="1">NBRC 10751</strain>
    </source>
</reference>
<keyword evidence="2" id="KW-1185">Reference proteome</keyword>
<comment type="caution">
    <text evidence="1">The sequence shown here is derived from an EMBL/GenBank/DDBJ whole genome shotgun (WGS) entry which is preliminary data.</text>
</comment>
<dbReference type="EMBL" id="BSXS01011778">
    <property type="protein sequence ID" value="GMF01259.1"/>
    <property type="molecule type" value="Genomic_DNA"/>
</dbReference>
<organism evidence="1 2">
    <name type="scientific">Ambrosiozyma monospora</name>
    <name type="common">Yeast</name>
    <name type="synonym">Endomycopsis monosporus</name>
    <dbReference type="NCBI Taxonomy" id="43982"/>
    <lineage>
        <taxon>Eukaryota</taxon>
        <taxon>Fungi</taxon>
        <taxon>Dikarya</taxon>
        <taxon>Ascomycota</taxon>
        <taxon>Saccharomycotina</taxon>
        <taxon>Pichiomycetes</taxon>
        <taxon>Pichiales</taxon>
        <taxon>Pichiaceae</taxon>
        <taxon>Ambrosiozyma</taxon>
    </lineage>
</organism>
<evidence type="ECO:0000313" key="2">
    <source>
        <dbReference type="Proteomes" id="UP001165064"/>
    </source>
</evidence>
<gene>
    <name evidence="1" type="ORF">Amon02_001120700</name>
</gene>
<name>A0ACB5U4D2_AMBMO</name>
<evidence type="ECO:0000313" key="1">
    <source>
        <dbReference type="EMBL" id="GMF01259.1"/>
    </source>
</evidence>
<dbReference type="Proteomes" id="UP001165064">
    <property type="component" value="Unassembled WGS sequence"/>
</dbReference>
<proteinExistence type="predicted"/>